<name>A0ABT0E0P5_9SPHN</name>
<dbReference type="Proteomes" id="UP001203512">
    <property type="component" value="Unassembled WGS sequence"/>
</dbReference>
<dbReference type="EMBL" id="JALKHS010000013">
    <property type="protein sequence ID" value="MCK0532930.1"/>
    <property type="molecule type" value="Genomic_DNA"/>
</dbReference>
<evidence type="ECO:0000313" key="3">
    <source>
        <dbReference type="Proteomes" id="UP001203512"/>
    </source>
</evidence>
<proteinExistence type="predicted"/>
<evidence type="ECO:0000259" key="1">
    <source>
        <dbReference type="PROSITE" id="PS51819"/>
    </source>
</evidence>
<dbReference type="SUPFAM" id="SSF54593">
    <property type="entry name" value="Glyoxalase/Bleomycin resistance protein/Dihydroxybiphenyl dioxygenase"/>
    <property type="match status" value="1"/>
</dbReference>
<gene>
    <name evidence="2" type="ORF">MU848_15165</name>
</gene>
<reference evidence="2 3" key="1">
    <citation type="submission" date="2022-04" db="EMBL/GenBank/DDBJ databases">
        <authorList>
            <person name="Huq M.A."/>
        </authorList>
    </citation>
    <scope>NUCLEOTIDE SEQUENCE [LARGE SCALE GENOMIC DNA]</scope>
    <source>
        <strain evidence="2 3">MAH-33</strain>
    </source>
</reference>
<dbReference type="InterPro" id="IPR029068">
    <property type="entry name" value="Glyas_Bleomycin-R_OHBP_Dase"/>
</dbReference>
<sequence length="133" mass="14108">MTALAFSFTKIIVGDLAAAERFYTELFGLEVVGYLNLGEGEELMNEVILKTAGAQPPAPNFILVSYPNRTPPATGEATTGFVVDDLDATLEKASAAGATIEVAATDIPEHGLRAAYIIDPQGHRVELLQTMNA</sequence>
<dbReference type="PANTHER" id="PTHR33993:SF14">
    <property type="entry name" value="GB|AAF24581.1"/>
    <property type="match status" value="1"/>
</dbReference>
<evidence type="ECO:0000313" key="2">
    <source>
        <dbReference type="EMBL" id="MCK0532930.1"/>
    </source>
</evidence>
<dbReference type="InterPro" id="IPR037523">
    <property type="entry name" value="VOC_core"/>
</dbReference>
<comment type="caution">
    <text evidence="2">The sequence shown here is derived from an EMBL/GenBank/DDBJ whole genome shotgun (WGS) entry which is preliminary data.</text>
</comment>
<dbReference type="Pfam" id="PF00903">
    <property type="entry name" value="Glyoxalase"/>
    <property type="match status" value="1"/>
</dbReference>
<organism evidence="2 3">
    <name type="scientific">Sphingobium agri</name>
    <dbReference type="NCBI Taxonomy" id="2933566"/>
    <lineage>
        <taxon>Bacteria</taxon>
        <taxon>Pseudomonadati</taxon>
        <taxon>Pseudomonadota</taxon>
        <taxon>Alphaproteobacteria</taxon>
        <taxon>Sphingomonadales</taxon>
        <taxon>Sphingomonadaceae</taxon>
        <taxon>Sphingobium</taxon>
    </lineage>
</organism>
<dbReference type="RefSeq" id="WP_247233917.1">
    <property type="nucleotide sequence ID" value="NZ_JALKHS010000013.1"/>
</dbReference>
<accession>A0ABT0E0P5</accession>
<dbReference type="PROSITE" id="PS51819">
    <property type="entry name" value="VOC"/>
    <property type="match status" value="1"/>
</dbReference>
<keyword evidence="3" id="KW-1185">Reference proteome</keyword>
<feature type="domain" description="VOC" evidence="1">
    <location>
        <begin position="5"/>
        <end position="130"/>
    </location>
</feature>
<dbReference type="Gene3D" id="3.10.180.10">
    <property type="entry name" value="2,3-Dihydroxybiphenyl 1,2-Dioxygenase, domain 1"/>
    <property type="match status" value="1"/>
</dbReference>
<dbReference type="InterPro" id="IPR052164">
    <property type="entry name" value="Anthracycline_SecMetBiosynth"/>
</dbReference>
<protein>
    <submittedName>
        <fullName evidence="2">VOC family protein</fullName>
    </submittedName>
</protein>
<dbReference type="PANTHER" id="PTHR33993">
    <property type="entry name" value="GLYOXALASE-RELATED"/>
    <property type="match status" value="1"/>
</dbReference>
<dbReference type="InterPro" id="IPR004360">
    <property type="entry name" value="Glyas_Fos-R_dOase_dom"/>
</dbReference>